<dbReference type="GeneID" id="98300043"/>
<comment type="similarity">
    <text evidence="1">Belongs to the UPF0098 family.</text>
</comment>
<dbReference type="OrthoDB" id="9797506at2"/>
<dbReference type="RefSeq" id="WP_051921698.1">
    <property type="nucleotide sequence ID" value="NZ_JGZI01000009.1"/>
</dbReference>
<accession>A0A087CFE1</accession>
<dbReference type="InterPro" id="IPR008914">
    <property type="entry name" value="PEBP"/>
</dbReference>
<dbReference type="InterPro" id="IPR005247">
    <property type="entry name" value="YbhB_YbcL/LppC-like"/>
</dbReference>
<dbReference type="CDD" id="cd00865">
    <property type="entry name" value="PEBP_bact_arch"/>
    <property type="match status" value="1"/>
</dbReference>
<dbReference type="Pfam" id="PF01161">
    <property type="entry name" value="PBP"/>
    <property type="match status" value="1"/>
</dbReference>
<comment type="caution">
    <text evidence="2">The sequence shown here is derived from an EMBL/GenBank/DDBJ whole genome shotgun (WGS) entry which is preliminary data.</text>
</comment>
<dbReference type="NCBIfam" id="TIGR00481">
    <property type="entry name" value="YbhB/YbcL family Raf kinase inhibitor-like protein"/>
    <property type="match status" value="1"/>
</dbReference>
<dbReference type="eggNOG" id="COG1881">
    <property type="taxonomic scope" value="Bacteria"/>
</dbReference>
<reference evidence="2 3" key="1">
    <citation type="submission" date="2014-03" db="EMBL/GenBank/DDBJ databases">
        <title>Genomics of Bifidobacteria.</title>
        <authorList>
            <person name="Ventura M."/>
            <person name="Milani C."/>
            <person name="Lugli G.A."/>
        </authorList>
    </citation>
    <scope>NUCLEOTIDE SEQUENCE [LARGE SCALE GENOMIC DNA]</scope>
    <source>
        <strain evidence="2 3">LMG 21775</strain>
    </source>
</reference>
<evidence type="ECO:0000313" key="2">
    <source>
        <dbReference type="EMBL" id="KFI81991.1"/>
    </source>
</evidence>
<sequence>MRISSDFTQIPDEYGKYAEEAGRLDGVPVVSFPFIVEDVPQDCTVLHWELVDPDSIPVCGFQWIHWSVANLSVAELGPEEGTVHVPADLSRRQQMIAPGAIQGRTSAASPFVGKSNPQVTMRYNGPQPPDRSHEYLLRVWAGSRPLDGLREGFWLNEMERALRASHAYQAYATLLLPSRA</sequence>
<dbReference type="Proteomes" id="UP000029050">
    <property type="component" value="Unassembled WGS sequence"/>
</dbReference>
<dbReference type="SUPFAM" id="SSF49777">
    <property type="entry name" value="PEBP-like"/>
    <property type="match status" value="1"/>
</dbReference>
<keyword evidence="3" id="KW-1185">Reference proteome</keyword>
<proteinExistence type="inferred from homology"/>
<dbReference type="EMBL" id="JGZI01000009">
    <property type="protein sequence ID" value="KFI81991.1"/>
    <property type="molecule type" value="Genomic_DNA"/>
</dbReference>
<gene>
    <name evidence="2" type="ORF">BPSY_0839</name>
</gene>
<name>A0A087CFE1_9BIFI</name>
<organism evidence="2 3">
    <name type="scientific">Bifidobacterium psychraerophilum</name>
    <dbReference type="NCBI Taxonomy" id="218140"/>
    <lineage>
        <taxon>Bacteria</taxon>
        <taxon>Bacillati</taxon>
        <taxon>Actinomycetota</taxon>
        <taxon>Actinomycetes</taxon>
        <taxon>Bifidobacteriales</taxon>
        <taxon>Bifidobacteriaceae</taxon>
        <taxon>Bifidobacterium</taxon>
    </lineage>
</organism>
<protein>
    <submittedName>
        <fullName evidence="2">Phospholipid-binding protein</fullName>
    </submittedName>
</protein>
<dbReference type="AlphaFoldDB" id="A0A087CFE1"/>
<dbReference type="InterPro" id="IPR036610">
    <property type="entry name" value="PEBP-like_sf"/>
</dbReference>
<dbReference type="Gene3D" id="3.90.280.10">
    <property type="entry name" value="PEBP-like"/>
    <property type="match status" value="1"/>
</dbReference>
<evidence type="ECO:0000313" key="3">
    <source>
        <dbReference type="Proteomes" id="UP000029050"/>
    </source>
</evidence>
<dbReference type="STRING" id="218140.BPSY_0839"/>
<evidence type="ECO:0000256" key="1">
    <source>
        <dbReference type="ARBA" id="ARBA00007120"/>
    </source>
</evidence>